<sequence>MLLLEQCGFLLRKVETYDSRYRQSDAYEWAMPTGGHGLRFTNPRLLLTCRPITGGGTVAVTVPARLDRKALLTADGSRPTALMFTPQEIVERAARALAPGLQGRPDSHLAWQLARIGELQKVGGDQVSNWSHVAGEEGYKAYQGRLREVLAMPPRYWLGWSIADELLVWHVFRDLLPAPVQDHMKNYWRAWLQPDLETSAFVHPQSRGHRLLAAQSRLARPRLVLPRRLQLAVSTQNFNHTAAMGALLGGAMIDGAYPMADGRHGLETLPLRFWAFLDGTTQEMLDHYYLSITLSAQKMFADYAPLPIDRLMGRILVDRTMEMLVGVHHPKLRRFVSSSGRARISGVLVEQDGVYGAVHASSAKGVANYLDMPATAKVEGMPVWGYDFPPGRAAIQSLHSSWTPDWVAGLIDDKPVPFEETSAETMRGNFKPPLWRRVWLGAWHGLASTDIRGRTVDVLGQWVREPKVATGLKDLGTLTVRYAANGPDLTTTSDGLANAAGLTLTFQSRNRAIIFAKPYTNRDKFLATLGDQDVTRLATVVGLWNFSQPRSWVLYADGKKIESFPHRLKGGQRILVHDGVSYLAILPLPASDLGRNVEIEIAAGIPGKVEPTGAMVAPALTISMFNLRREQPIAAQSLDLRAITTRTHGGLVLEMGDAQQHGSFEGFVRHIDAAVLKADWNESKRQLDVAYRSGGDLLEAGFTTDFSQSSIDHFPIDAGAQQGAIPYRRLNGAWPYLPAGLERDTSWAQQGTSGRLEKAGAVLVTEPGRKAYLIADPLIGPGRGAVVGYNPLPDLQAFHLTARDGTVLQADGKVGLLRVEYRPWEKACDISHALKPGQESDAARSFTISGLAEPPRVTLNGRPADVRVAGQAYQISLA</sequence>
<dbReference type="Proteomes" id="UP000321058">
    <property type="component" value="Unassembled WGS sequence"/>
</dbReference>
<organism evidence="1 2">
    <name type="scientific">Reyranella soli</name>
    <dbReference type="NCBI Taxonomy" id="1230389"/>
    <lineage>
        <taxon>Bacteria</taxon>
        <taxon>Pseudomonadati</taxon>
        <taxon>Pseudomonadota</taxon>
        <taxon>Alphaproteobacteria</taxon>
        <taxon>Hyphomicrobiales</taxon>
        <taxon>Reyranellaceae</taxon>
        <taxon>Reyranella</taxon>
    </lineage>
</organism>
<reference evidence="1 2" key="1">
    <citation type="submission" date="2019-07" db="EMBL/GenBank/DDBJ databases">
        <title>Whole genome shotgun sequence of Reyranella soli NBRC 108950.</title>
        <authorList>
            <person name="Hosoyama A."/>
            <person name="Uohara A."/>
            <person name="Ohji S."/>
            <person name="Ichikawa N."/>
        </authorList>
    </citation>
    <scope>NUCLEOTIDE SEQUENCE [LARGE SCALE GENOMIC DNA]</scope>
    <source>
        <strain evidence="1 2">NBRC 108950</strain>
    </source>
</reference>
<dbReference type="EMBL" id="BKAJ01000119">
    <property type="protein sequence ID" value="GEP59111.1"/>
    <property type="molecule type" value="Genomic_DNA"/>
</dbReference>
<name>A0A512NJI5_9HYPH</name>
<dbReference type="AlphaFoldDB" id="A0A512NJI5"/>
<accession>A0A512NJI5</accession>
<proteinExistence type="predicted"/>
<protein>
    <submittedName>
        <fullName evidence="1">Uncharacterized protein</fullName>
    </submittedName>
</protein>
<keyword evidence="2" id="KW-1185">Reference proteome</keyword>
<evidence type="ECO:0000313" key="1">
    <source>
        <dbReference type="EMBL" id="GEP59111.1"/>
    </source>
</evidence>
<evidence type="ECO:0000313" key="2">
    <source>
        <dbReference type="Proteomes" id="UP000321058"/>
    </source>
</evidence>
<dbReference type="RefSeq" id="WP_147154471.1">
    <property type="nucleotide sequence ID" value="NZ_BKAJ01000119.1"/>
</dbReference>
<dbReference type="OrthoDB" id="7374169at2"/>
<gene>
    <name evidence="1" type="ORF">RSO01_62770</name>
</gene>
<comment type="caution">
    <text evidence="1">The sequence shown here is derived from an EMBL/GenBank/DDBJ whole genome shotgun (WGS) entry which is preliminary data.</text>
</comment>